<reference evidence="2" key="1">
    <citation type="submission" date="2020-07" db="EMBL/GenBank/DDBJ databases">
        <title>Genome sequence and genetic diversity analysis of an under-domesticated orphan crop, white fonio (Digitaria exilis).</title>
        <authorList>
            <person name="Bennetzen J.L."/>
            <person name="Chen S."/>
            <person name="Ma X."/>
            <person name="Wang X."/>
            <person name="Yssel A.E.J."/>
            <person name="Chaluvadi S.R."/>
            <person name="Johnson M."/>
            <person name="Gangashetty P."/>
            <person name="Hamidou F."/>
            <person name="Sanogo M.D."/>
            <person name="Zwaenepoel A."/>
            <person name="Wallace J."/>
            <person name="Van De Peer Y."/>
            <person name="Van Deynze A."/>
        </authorList>
    </citation>
    <scope>NUCLEOTIDE SEQUENCE</scope>
    <source>
        <tissue evidence="2">Leaves</tissue>
    </source>
</reference>
<accession>A0A835EZY5</accession>
<feature type="compositionally biased region" description="Basic and acidic residues" evidence="1">
    <location>
        <begin position="98"/>
        <end position="111"/>
    </location>
</feature>
<evidence type="ECO:0000313" key="3">
    <source>
        <dbReference type="Proteomes" id="UP000636709"/>
    </source>
</evidence>
<name>A0A835EZY5_9POAL</name>
<dbReference type="OrthoDB" id="340227at2759"/>
<comment type="caution">
    <text evidence="2">The sequence shown here is derived from an EMBL/GenBank/DDBJ whole genome shotgun (WGS) entry which is preliminary data.</text>
</comment>
<dbReference type="Proteomes" id="UP000636709">
    <property type="component" value="Unassembled WGS sequence"/>
</dbReference>
<dbReference type="GO" id="GO:0048255">
    <property type="term" value="P:mRNA stabilization"/>
    <property type="evidence" value="ECO:0007669"/>
    <property type="project" value="InterPro"/>
</dbReference>
<organism evidence="2 3">
    <name type="scientific">Digitaria exilis</name>
    <dbReference type="NCBI Taxonomy" id="1010633"/>
    <lineage>
        <taxon>Eukaryota</taxon>
        <taxon>Viridiplantae</taxon>
        <taxon>Streptophyta</taxon>
        <taxon>Embryophyta</taxon>
        <taxon>Tracheophyta</taxon>
        <taxon>Spermatophyta</taxon>
        <taxon>Magnoliopsida</taxon>
        <taxon>Liliopsida</taxon>
        <taxon>Poales</taxon>
        <taxon>Poaceae</taxon>
        <taxon>PACMAD clade</taxon>
        <taxon>Panicoideae</taxon>
        <taxon>Panicodae</taxon>
        <taxon>Paniceae</taxon>
        <taxon>Anthephorinae</taxon>
        <taxon>Digitaria</taxon>
    </lineage>
</organism>
<evidence type="ECO:0000256" key="1">
    <source>
        <dbReference type="SAM" id="MobiDB-lite"/>
    </source>
</evidence>
<protein>
    <submittedName>
        <fullName evidence="2">Uncharacterized protein</fullName>
    </submittedName>
</protein>
<dbReference type="EMBL" id="JACEFO010001663">
    <property type="protein sequence ID" value="KAF8724156.1"/>
    <property type="molecule type" value="Genomic_DNA"/>
</dbReference>
<keyword evidence="3" id="KW-1185">Reference proteome</keyword>
<gene>
    <name evidence="2" type="ORF">HU200_021172</name>
</gene>
<feature type="region of interest" description="Disordered" evidence="1">
    <location>
        <begin position="98"/>
        <end position="130"/>
    </location>
</feature>
<dbReference type="SMART" id="SM00684">
    <property type="entry name" value="DM15"/>
    <property type="match status" value="1"/>
</dbReference>
<dbReference type="Pfam" id="PF21071">
    <property type="entry name" value="LARP1_HEAT"/>
    <property type="match status" value="1"/>
</dbReference>
<sequence length="130" mass="14920">MQQQATDMDLSVSLDFIGMDGHENFKTSFYGLEKNFQSNVYEDFEKLTLEFYHNGDLYGLEKYWAFHHYRNPDSGPIDKLPELERLLREEFRTLDDFKAKGKAHDSSEKETGGSNSTKVVAASHSAAETK</sequence>
<dbReference type="AlphaFoldDB" id="A0A835EZY5"/>
<evidence type="ECO:0000313" key="2">
    <source>
        <dbReference type="EMBL" id="KAF8724156.1"/>
    </source>
</evidence>
<dbReference type="GO" id="GO:0000339">
    <property type="term" value="F:RNA cap binding"/>
    <property type="evidence" value="ECO:0007669"/>
    <property type="project" value="InterPro"/>
</dbReference>
<dbReference type="InterPro" id="IPR006607">
    <property type="entry name" value="DM15"/>
</dbReference>
<proteinExistence type="predicted"/>